<feature type="non-terminal residue" evidence="2">
    <location>
        <position position="100"/>
    </location>
</feature>
<sequence>MLSTAKADHSCLLCYVLAAVALQVLFGYRLRRLLASHSLKRVVVPKVHSLAAIVSPFLLNARLRVASTMLLQHAFHTTNILVLLKRYVGACSQLALIVAN</sequence>
<dbReference type="EMBL" id="GEGO01004816">
    <property type="protein sequence ID" value="JAR90588.1"/>
    <property type="molecule type" value="Transcribed_RNA"/>
</dbReference>
<proteinExistence type="predicted"/>
<keyword evidence="1" id="KW-0472">Membrane</keyword>
<dbReference type="AlphaFoldDB" id="A0A147BII9"/>
<feature type="transmembrane region" description="Helical" evidence="1">
    <location>
        <begin position="12"/>
        <end position="30"/>
    </location>
</feature>
<keyword evidence="1" id="KW-0812">Transmembrane</keyword>
<reference evidence="2" key="1">
    <citation type="journal article" date="2018" name="PLoS Negl. Trop. Dis.">
        <title>Sialome diversity of ticks revealed by RNAseq of single tick salivary glands.</title>
        <authorList>
            <person name="Perner J."/>
            <person name="Kropackova S."/>
            <person name="Kopacek P."/>
            <person name="Ribeiro J.M."/>
        </authorList>
    </citation>
    <scope>NUCLEOTIDE SEQUENCE</scope>
    <source>
        <strain evidence="2">Siblings of single egg batch collected in Ceske Budejovice</strain>
        <tissue evidence="2">Salivary glands</tissue>
    </source>
</reference>
<name>A0A147BII9_IXORI</name>
<protein>
    <submittedName>
        <fullName evidence="2">Putative secreted protein</fullName>
    </submittedName>
</protein>
<keyword evidence="1" id="KW-1133">Transmembrane helix</keyword>
<evidence type="ECO:0000256" key="1">
    <source>
        <dbReference type="SAM" id="Phobius"/>
    </source>
</evidence>
<organism evidence="2">
    <name type="scientific">Ixodes ricinus</name>
    <name type="common">Common tick</name>
    <name type="synonym">Acarus ricinus</name>
    <dbReference type="NCBI Taxonomy" id="34613"/>
    <lineage>
        <taxon>Eukaryota</taxon>
        <taxon>Metazoa</taxon>
        <taxon>Ecdysozoa</taxon>
        <taxon>Arthropoda</taxon>
        <taxon>Chelicerata</taxon>
        <taxon>Arachnida</taxon>
        <taxon>Acari</taxon>
        <taxon>Parasitiformes</taxon>
        <taxon>Ixodida</taxon>
        <taxon>Ixodoidea</taxon>
        <taxon>Ixodidae</taxon>
        <taxon>Ixodinae</taxon>
        <taxon>Ixodes</taxon>
    </lineage>
</organism>
<accession>A0A147BII9</accession>
<evidence type="ECO:0000313" key="2">
    <source>
        <dbReference type="EMBL" id="JAR90588.1"/>
    </source>
</evidence>